<feature type="transmembrane region" description="Helical" evidence="1">
    <location>
        <begin position="100"/>
        <end position="125"/>
    </location>
</feature>
<keyword evidence="1" id="KW-1133">Transmembrane helix</keyword>
<evidence type="ECO:0000256" key="1">
    <source>
        <dbReference type="SAM" id="Phobius"/>
    </source>
</evidence>
<keyword evidence="1" id="KW-0812">Transmembrane</keyword>
<keyword evidence="3" id="KW-1185">Reference proteome</keyword>
<reference evidence="2 3" key="1">
    <citation type="journal article" date="2019" name="Int. J. Syst. Evol. Microbiol.">
        <title>The Global Catalogue of Microorganisms (GCM) 10K type strain sequencing project: providing services to taxonomists for standard genome sequencing and annotation.</title>
        <authorList>
            <consortium name="The Broad Institute Genomics Platform"/>
            <consortium name="The Broad Institute Genome Sequencing Center for Infectious Disease"/>
            <person name="Wu L."/>
            <person name="Ma J."/>
        </authorList>
    </citation>
    <scope>NUCLEOTIDE SEQUENCE [LARGE SCALE GENOMIC DNA]</scope>
    <source>
        <strain evidence="2 3">JCM 13249</strain>
    </source>
</reference>
<feature type="transmembrane region" description="Helical" evidence="1">
    <location>
        <begin position="70"/>
        <end position="88"/>
    </location>
</feature>
<feature type="transmembrane region" description="Helical" evidence="1">
    <location>
        <begin position="29"/>
        <end position="50"/>
    </location>
</feature>
<dbReference type="EMBL" id="BAAALS010000008">
    <property type="protein sequence ID" value="GAA1749586.1"/>
    <property type="molecule type" value="Genomic_DNA"/>
</dbReference>
<evidence type="ECO:0000313" key="2">
    <source>
        <dbReference type="EMBL" id="GAA1749586.1"/>
    </source>
</evidence>
<keyword evidence="1" id="KW-0472">Membrane</keyword>
<accession>A0ABN2K8Q9</accession>
<comment type="caution">
    <text evidence="2">The sequence shown here is derived from an EMBL/GenBank/DDBJ whole genome shotgun (WGS) entry which is preliminary data.</text>
</comment>
<feature type="transmembrane region" description="Helical" evidence="1">
    <location>
        <begin position="199"/>
        <end position="218"/>
    </location>
</feature>
<proteinExistence type="predicted"/>
<organism evidence="2 3">
    <name type="scientific">Luedemannella helvata</name>
    <dbReference type="NCBI Taxonomy" id="349315"/>
    <lineage>
        <taxon>Bacteria</taxon>
        <taxon>Bacillati</taxon>
        <taxon>Actinomycetota</taxon>
        <taxon>Actinomycetes</taxon>
        <taxon>Micromonosporales</taxon>
        <taxon>Micromonosporaceae</taxon>
        <taxon>Luedemannella</taxon>
    </lineage>
</organism>
<feature type="transmembrane region" description="Helical" evidence="1">
    <location>
        <begin position="230"/>
        <end position="248"/>
    </location>
</feature>
<sequence>MPAAGDARRLLTDVRALAHRVRLDQRATWVALLVLSAVTFAAIPLDWAFLDSTCSSVADGMRCEIRHAAFFWPPALLLAYAAIAWCYVRVARARGLGTRVLPYVVTGVALTALHTAVWLSFRLYLDTHPVPTEPFPYWVMLLDRLVAPWGTIGVALLVLAWLERNVGLAVFTLGYLAIVLVPINTIWRPAQDPTPDMSLAPQVINGVVLLAGAVGFALERRWPRAPHIVNAVLLTLTVVGFVLALRWHRW</sequence>
<protein>
    <submittedName>
        <fullName evidence="2">Uncharacterized protein</fullName>
    </submittedName>
</protein>
<feature type="transmembrane region" description="Helical" evidence="1">
    <location>
        <begin position="145"/>
        <end position="162"/>
    </location>
</feature>
<feature type="transmembrane region" description="Helical" evidence="1">
    <location>
        <begin position="169"/>
        <end position="187"/>
    </location>
</feature>
<dbReference type="Proteomes" id="UP001500655">
    <property type="component" value="Unassembled WGS sequence"/>
</dbReference>
<gene>
    <name evidence="2" type="ORF">GCM10009681_20960</name>
</gene>
<evidence type="ECO:0000313" key="3">
    <source>
        <dbReference type="Proteomes" id="UP001500655"/>
    </source>
</evidence>
<name>A0ABN2K8Q9_9ACTN</name>